<name>A0AAE9MCQ5_9GAMM</name>
<dbReference type="NCBIfam" id="TIGR02005">
    <property type="entry name" value="PTS-IIBC-alpha"/>
    <property type="match status" value="1"/>
</dbReference>
<dbReference type="PROSITE" id="PS01035">
    <property type="entry name" value="PTS_EIIB_TYPE_1_CYS"/>
    <property type="match status" value="1"/>
</dbReference>
<evidence type="ECO:0000256" key="1">
    <source>
        <dbReference type="ARBA" id="ARBA00004651"/>
    </source>
</evidence>
<keyword evidence="6" id="KW-0598">Phosphotransferase system</keyword>
<dbReference type="PROSITE" id="PS51103">
    <property type="entry name" value="PTS_EIIC_TYPE_1"/>
    <property type="match status" value="1"/>
</dbReference>
<dbReference type="InterPro" id="IPR036878">
    <property type="entry name" value="Glu_permease_IIB"/>
</dbReference>
<feature type="transmembrane region" description="Helical" evidence="12">
    <location>
        <begin position="311"/>
        <end position="327"/>
    </location>
</feature>
<dbReference type="InterPro" id="IPR013013">
    <property type="entry name" value="PTS_EIIC_1"/>
</dbReference>
<dbReference type="NCBIfam" id="TIGR00826">
    <property type="entry name" value="EIIB_glc"/>
    <property type="match status" value="1"/>
</dbReference>
<keyword evidence="2" id="KW-0813">Transport</keyword>
<sequence>MSKRNFMGAFQTFGGAMAVPIAFLPFTGLLLAITGLLTMPDIMGDLAHPDSNFFKVMTIIKSGGWTIFRNFPLLFCMALPVGLARSGQARAALVAFFAYMAYNYFTNSMLTFWGPEFGVNFNQEVGGASGLALVGGIKTLDTSIVFSLIIGGVVTWIHNRFFEKKLPDYLTIFQGMSLVFIISFFVMLPMAWLTCEFWPKVQVGINAMQGFYVEADAFGMWLLAFVERLLVPTGLHRFVYFPFFFGPAVVDGGLYTHWIENVSTYAASTVPLVEQFPAAGYSLYGNISVFCSLGAGLAIYATAKQKMKRKIAALVIPAIITAMAVGITEPIEFTYLFVAPVLYLVNAIIGATLCVALYLSGVVGFMGGGLNDIILFNWVFYAKNHAHLIWIHLALGLSFAAINFFVFRYMILKFNFLTPGRGDEEEEDDVRLYSKQDYRDKQSGKAVAGQEPDRLRAAAILRCVGGCDNVETIGNCQTRLRLVVKDSTLVQDDKALKQAGALGVMRSGKNLQVVVGLSAPMVREYFEQEYNKGPQAAPDAAVPAPAA</sequence>
<dbReference type="Pfam" id="PF00367">
    <property type="entry name" value="PTS_EIIB"/>
    <property type="match status" value="1"/>
</dbReference>
<evidence type="ECO:0000256" key="6">
    <source>
        <dbReference type="ARBA" id="ARBA00022683"/>
    </source>
</evidence>
<dbReference type="Proteomes" id="UP001056890">
    <property type="component" value="Chromosome"/>
</dbReference>
<dbReference type="EMBL" id="CP099717">
    <property type="protein sequence ID" value="USV55969.1"/>
    <property type="molecule type" value="Genomic_DNA"/>
</dbReference>
<evidence type="ECO:0000256" key="3">
    <source>
        <dbReference type="ARBA" id="ARBA00022475"/>
    </source>
</evidence>
<feature type="transmembrane region" description="Helical" evidence="12">
    <location>
        <begin position="387"/>
        <end position="411"/>
    </location>
</feature>
<dbReference type="GO" id="GO:0005886">
    <property type="term" value="C:plasma membrane"/>
    <property type="evidence" value="ECO:0007669"/>
    <property type="project" value="UniProtKB-SubCell"/>
</dbReference>
<evidence type="ECO:0000259" key="13">
    <source>
        <dbReference type="PROSITE" id="PS51098"/>
    </source>
</evidence>
<dbReference type="GO" id="GO:0008982">
    <property type="term" value="F:protein-N(PI)-phosphohistidine-sugar phosphotransferase activity"/>
    <property type="evidence" value="ECO:0007669"/>
    <property type="project" value="InterPro"/>
</dbReference>
<dbReference type="PANTHER" id="PTHR30009">
    <property type="entry name" value="CYTOCHROME C-TYPE SYNTHESIS PROTEIN AND PTS TRANSMEMBRANE COMPONENT"/>
    <property type="match status" value="1"/>
</dbReference>
<feature type="domain" description="PTS EIIC type-1" evidence="14">
    <location>
        <begin position="4"/>
        <end position="423"/>
    </location>
</feature>
<feature type="transmembrane region" description="Helical" evidence="12">
    <location>
        <begin position="91"/>
        <end position="113"/>
    </location>
</feature>
<organism evidence="15 16">
    <name type="scientific">Aeromonas encheleia</name>
    <dbReference type="NCBI Taxonomy" id="73010"/>
    <lineage>
        <taxon>Bacteria</taxon>
        <taxon>Pseudomonadati</taxon>
        <taxon>Pseudomonadota</taxon>
        <taxon>Gammaproteobacteria</taxon>
        <taxon>Aeromonadales</taxon>
        <taxon>Aeromonadaceae</taxon>
        <taxon>Aeromonas</taxon>
    </lineage>
</organism>
<evidence type="ECO:0000259" key="14">
    <source>
        <dbReference type="PROSITE" id="PS51103"/>
    </source>
</evidence>
<dbReference type="EC" id="2.7.1.-" evidence="15"/>
<evidence type="ECO:0000256" key="5">
    <source>
        <dbReference type="ARBA" id="ARBA00022679"/>
    </source>
</evidence>
<feature type="transmembrane region" description="Helical" evidence="12">
    <location>
        <begin position="169"/>
        <end position="191"/>
    </location>
</feature>
<keyword evidence="7 12" id="KW-0812">Transmembrane</keyword>
<evidence type="ECO:0000256" key="10">
    <source>
        <dbReference type="ARBA" id="ARBA00023136"/>
    </source>
</evidence>
<keyword evidence="10 12" id="KW-0472">Membrane</keyword>
<evidence type="ECO:0000313" key="16">
    <source>
        <dbReference type="Proteomes" id="UP001056890"/>
    </source>
</evidence>
<evidence type="ECO:0000256" key="2">
    <source>
        <dbReference type="ARBA" id="ARBA00022448"/>
    </source>
</evidence>
<keyword evidence="8" id="KW-0418">Kinase</keyword>
<feature type="transmembrane region" description="Helical" evidence="12">
    <location>
        <begin position="59"/>
        <end position="79"/>
    </location>
</feature>
<keyword evidence="3" id="KW-1003">Cell membrane</keyword>
<dbReference type="InterPro" id="IPR050429">
    <property type="entry name" value="PTS_Glucose_EIICBA"/>
</dbReference>
<evidence type="ECO:0000256" key="9">
    <source>
        <dbReference type="ARBA" id="ARBA00022989"/>
    </source>
</evidence>
<evidence type="ECO:0000256" key="12">
    <source>
        <dbReference type="SAM" id="Phobius"/>
    </source>
</evidence>
<feature type="transmembrane region" description="Helical" evidence="12">
    <location>
        <begin position="211"/>
        <end position="231"/>
    </location>
</feature>
<accession>A0AAE9MCQ5</accession>
<dbReference type="InterPro" id="IPR010975">
    <property type="entry name" value="PTS_IIBC_a_glc"/>
</dbReference>
<dbReference type="SUPFAM" id="SSF55604">
    <property type="entry name" value="Glucose permease domain IIB"/>
    <property type="match status" value="1"/>
</dbReference>
<keyword evidence="5 15" id="KW-0808">Transferase</keyword>
<dbReference type="PANTHER" id="PTHR30009:SF12">
    <property type="entry name" value="PHOSPHOTRANSFERASE IIC COMPONENT GLVC"/>
    <property type="match status" value="1"/>
</dbReference>
<dbReference type="RefSeq" id="WP_252994447.1">
    <property type="nucleotide sequence ID" value="NZ_CP099717.1"/>
</dbReference>
<dbReference type="InterPro" id="IPR018113">
    <property type="entry name" value="PTrfase_EIIB_Cys"/>
</dbReference>
<keyword evidence="16" id="KW-1185">Reference proteome</keyword>
<evidence type="ECO:0000256" key="11">
    <source>
        <dbReference type="PROSITE-ProRule" id="PRU00421"/>
    </source>
</evidence>
<feature type="transmembrane region" description="Helical" evidence="12">
    <location>
        <begin position="278"/>
        <end position="299"/>
    </location>
</feature>
<feature type="transmembrane region" description="Helical" evidence="12">
    <location>
        <begin position="238"/>
        <end position="258"/>
    </location>
</feature>
<dbReference type="GO" id="GO:0090563">
    <property type="term" value="F:protein-phosphocysteine-sugar phosphotransferase activity"/>
    <property type="evidence" value="ECO:0007669"/>
    <property type="project" value="TreeGrafter"/>
</dbReference>
<evidence type="ECO:0000256" key="4">
    <source>
        <dbReference type="ARBA" id="ARBA00022597"/>
    </source>
</evidence>
<dbReference type="PROSITE" id="PS51098">
    <property type="entry name" value="PTS_EIIB_TYPE_1"/>
    <property type="match status" value="1"/>
</dbReference>
<dbReference type="InterPro" id="IPR003352">
    <property type="entry name" value="PTS_EIIC"/>
</dbReference>
<gene>
    <name evidence="15" type="ORF">NHF51_11370</name>
</gene>
<feature type="domain" description="PTS EIIB type-1" evidence="13">
    <location>
        <begin position="454"/>
        <end position="536"/>
    </location>
</feature>
<proteinExistence type="predicted"/>
<evidence type="ECO:0000256" key="8">
    <source>
        <dbReference type="ARBA" id="ARBA00022777"/>
    </source>
</evidence>
<dbReference type="AlphaFoldDB" id="A0AAE9MCQ5"/>
<evidence type="ECO:0000256" key="7">
    <source>
        <dbReference type="ARBA" id="ARBA00022692"/>
    </source>
</evidence>
<dbReference type="InterPro" id="IPR001996">
    <property type="entry name" value="PTS_IIB_1"/>
</dbReference>
<dbReference type="Pfam" id="PF02378">
    <property type="entry name" value="PTS_EIIC"/>
    <property type="match status" value="1"/>
</dbReference>
<reference evidence="15" key="1">
    <citation type="submission" date="2022-06" db="EMBL/GenBank/DDBJ databases">
        <title>Complete Genome of Aeromonas sp. Strain SOD01 Isolated from an Urban Freshwater Stream.</title>
        <authorList>
            <person name="Williams L.E."/>
            <person name="Brysgel T."/>
            <person name="Capestro E.M."/>
            <person name="Foltz G.V."/>
            <person name="Gardner A.E."/>
            <person name="Ingrassia J."/>
            <person name="Peterson E."/>
            <person name="Arruda J."/>
            <person name="Flaherty I."/>
            <person name="Hunt M."/>
            <person name="Pappas G."/>
            <person name="Ramsaran S."/>
            <person name="Rocha M."/>
        </authorList>
    </citation>
    <scope>NUCLEOTIDE SEQUENCE</scope>
    <source>
        <strain evidence="15">SOD01</strain>
    </source>
</reference>
<comment type="subcellular location">
    <subcellularLocation>
        <location evidence="1">Cell membrane</location>
        <topology evidence="1">Multi-pass membrane protein</topology>
    </subcellularLocation>
</comment>
<keyword evidence="4" id="KW-0762">Sugar transport</keyword>
<evidence type="ECO:0000313" key="15">
    <source>
        <dbReference type="EMBL" id="USV55969.1"/>
    </source>
</evidence>
<keyword evidence="9 12" id="KW-1133">Transmembrane helix</keyword>
<feature type="transmembrane region" description="Helical" evidence="12">
    <location>
        <begin position="12"/>
        <end position="39"/>
    </location>
</feature>
<feature type="transmembrane region" description="Helical" evidence="12">
    <location>
        <begin position="133"/>
        <end position="157"/>
    </location>
</feature>
<dbReference type="Gene3D" id="3.30.1360.60">
    <property type="entry name" value="Glucose permease domain IIB"/>
    <property type="match status" value="1"/>
</dbReference>
<dbReference type="GO" id="GO:0009401">
    <property type="term" value="P:phosphoenolpyruvate-dependent sugar phosphotransferase system"/>
    <property type="evidence" value="ECO:0007669"/>
    <property type="project" value="UniProtKB-KW"/>
</dbReference>
<dbReference type="CDD" id="cd00212">
    <property type="entry name" value="PTS_IIB_glc"/>
    <property type="match status" value="1"/>
</dbReference>
<dbReference type="GO" id="GO:0016301">
    <property type="term" value="F:kinase activity"/>
    <property type="evidence" value="ECO:0007669"/>
    <property type="project" value="UniProtKB-KW"/>
</dbReference>
<feature type="active site" description="Phosphocysteine intermediate; for EIIB activity" evidence="11">
    <location>
        <position position="476"/>
    </location>
</feature>
<protein>
    <submittedName>
        <fullName evidence="15">Alpha-glucoside-specific PTS transporter subunit IIBC</fullName>
        <ecNumber evidence="15">2.7.1.-</ecNumber>
    </submittedName>
</protein>